<protein>
    <submittedName>
        <fullName evidence="1">Uncharacterized protein</fullName>
    </submittedName>
</protein>
<sequence length="57" mass="6489">MNAEDLLKRQLWPLKRSKQLKAKVLVCHAMWFHLATIQSTWSSGSNKGLDTLFTGTT</sequence>
<dbReference type="HOGENOM" id="CLU_2998564_0_0_1"/>
<proteinExistence type="predicted"/>
<organism evidence="1">
    <name type="scientific">Dendroctonus ponderosae</name>
    <name type="common">Mountain pine beetle</name>
    <dbReference type="NCBI Taxonomy" id="77166"/>
    <lineage>
        <taxon>Eukaryota</taxon>
        <taxon>Metazoa</taxon>
        <taxon>Ecdysozoa</taxon>
        <taxon>Arthropoda</taxon>
        <taxon>Hexapoda</taxon>
        <taxon>Insecta</taxon>
        <taxon>Pterygota</taxon>
        <taxon>Neoptera</taxon>
        <taxon>Endopterygota</taxon>
        <taxon>Coleoptera</taxon>
        <taxon>Polyphaga</taxon>
        <taxon>Cucujiformia</taxon>
        <taxon>Curculionidae</taxon>
        <taxon>Scolytinae</taxon>
        <taxon>Dendroctonus</taxon>
    </lineage>
</organism>
<dbReference type="AlphaFoldDB" id="N6U2N2"/>
<gene>
    <name evidence="1" type="ORF">YQE_10630</name>
</gene>
<evidence type="ECO:0000313" key="1">
    <source>
        <dbReference type="EMBL" id="ENN72827.1"/>
    </source>
</evidence>
<feature type="non-terminal residue" evidence="1">
    <location>
        <position position="1"/>
    </location>
</feature>
<dbReference type="EMBL" id="KB741211">
    <property type="protein sequence ID" value="ENN72827.1"/>
    <property type="molecule type" value="Genomic_DNA"/>
</dbReference>
<name>N6U2N2_DENPD</name>
<accession>N6U2N2</accession>
<reference evidence="1" key="1">
    <citation type="journal article" date="2013" name="Genome Biol.">
        <title>Draft genome of the mountain pine beetle, Dendroctonus ponderosae Hopkins, a major forest pest.</title>
        <authorList>
            <person name="Keeling C.I."/>
            <person name="Yuen M.M."/>
            <person name="Liao N.Y."/>
            <person name="Docking T.R."/>
            <person name="Chan S.K."/>
            <person name="Taylor G.A."/>
            <person name="Palmquist D.L."/>
            <person name="Jackman S.D."/>
            <person name="Nguyen A."/>
            <person name="Li M."/>
            <person name="Henderson H."/>
            <person name="Janes J.K."/>
            <person name="Zhao Y."/>
            <person name="Pandoh P."/>
            <person name="Moore R."/>
            <person name="Sperling F.A."/>
            <person name="Huber D.P."/>
            <person name="Birol I."/>
            <person name="Jones S.J."/>
            <person name="Bohlmann J."/>
        </authorList>
    </citation>
    <scope>NUCLEOTIDE SEQUENCE</scope>
</reference>